<dbReference type="GO" id="GO:0016829">
    <property type="term" value="F:lyase activity"/>
    <property type="evidence" value="ECO:0007669"/>
    <property type="project" value="UniProtKB-KW"/>
</dbReference>
<evidence type="ECO:0000256" key="3">
    <source>
        <dbReference type="ARBA" id="ARBA00022723"/>
    </source>
</evidence>
<proteinExistence type="inferred from homology"/>
<evidence type="ECO:0000313" key="8">
    <source>
        <dbReference type="EMBL" id="ADB57597.1"/>
    </source>
</evidence>
<feature type="domain" description="Fe-S hydro-lyase tartrate dehydratase alpha-type catalytic" evidence="7">
    <location>
        <begin position="8"/>
        <end position="268"/>
    </location>
</feature>
<dbReference type="RefSeq" id="WP_012939933.1">
    <property type="nucleotide sequence ID" value="NC_013741.1"/>
</dbReference>
<dbReference type="KEGG" id="apo:Arcpr_0531"/>
<accession>D2RH22</accession>
<evidence type="ECO:0000256" key="4">
    <source>
        <dbReference type="ARBA" id="ARBA00023004"/>
    </source>
</evidence>
<keyword evidence="3" id="KW-0479">Metal-binding</keyword>
<dbReference type="AlphaFoldDB" id="D2RH22"/>
<dbReference type="InterPro" id="IPR051208">
    <property type="entry name" value="Class-I_Fumarase/Tartrate_DH"/>
</dbReference>
<evidence type="ECO:0000313" key="9">
    <source>
        <dbReference type="Proteomes" id="UP000001901"/>
    </source>
</evidence>
<evidence type="ECO:0000259" key="7">
    <source>
        <dbReference type="Pfam" id="PF05681"/>
    </source>
</evidence>
<comment type="similarity">
    <text evidence="1">Belongs to the class-I fumarase family.</text>
</comment>
<dbReference type="GO" id="GO:0051539">
    <property type="term" value="F:4 iron, 4 sulfur cluster binding"/>
    <property type="evidence" value="ECO:0007669"/>
    <property type="project" value="UniProtKB-KW"/>
</dbReference>
<organism evidence="8 9">
    <name type="scientific">Archaeoglobus profundus (strain DSM 5631 / JCM 9629 / NBRC 100127 / Av18)</name>
    <dbReference type="NCBI Taxonomy" id="572546"/>
    <lineage>
        <taxon>Archaea</taxon>
        <taxon>Methanobacteriati</taxon>
        <taxon>Methanobacteriota</taxon>
        <taxon>Archaeoglobi</taxon>
        <taxon>Archaeoglobales</taxon>
        <taxon>Archaeoglobaceae</taxon>
        <taxon>Archaeoglobus</taxon>
    </lineage>
</organism>
<keyword evidence="9" id="KW-1185">Reference proteome</keyword>
<dbReference type="PANTHER" id="PTHR30389:SF17">
    <property type="entry name" value="L(+)-TARTRATE DEHYDRATASE SUBUNIT ALPHA-RELATED"/>
    <property type="match status" value="1"/>
</dbReference>
<dbReference type="eggNOG" id="arCOG04407">
    <property type="taxonomic scope" value="Archaea"/>
</dbReference>
<dbReference type="GO" id="GO:0046872">
    <property type="term" value="F:metal ion binding"/>
    <property type="evidence" value="ECO:0007669"/>
    <property type="project" value="UniProtKB-KW"/>
</dbReference>
<keyword evidence="2" id="KW-0004">4Fe-4S</keyword>
<evidence type="ECO:0000256" key="1">
    <source>
        <dbReference type="ARBA" id="ARBA00008876"/>
    </source>
</evidence>
<dbReference type="PANTHER" id="PTHR30389">
    <property type="entry name" value="FUMARATE HYDRATASE-RELATED"/>
    <property type="match status" value="1"/>
</dbReference>
<keyword evidence="4" id="KW-0408">Iron</keyword>
<sequence>MEYEDVVDTVVELFRKAETELSEDVLKAIKYAYENEDSEIARMNLKNILENVEYAKAKKIPMCQDTGLPIVFVELGRELHLDFDLKSAIIEGVKRATAEVPLRPNAVHPITRKNPGNNVGEHMPIIDIDIVEGDELKIAVMPKGAGSENCSALKMMLPHDVDKIKRFVVDVVRSAMGKPCPPIFIGLGIGSTFDGSAKLAKKALLRDVTKMNDFELEILEAVNELGIGAMGMGGKFTALAVLSEIGYCHTASLPVAVNIQCWANRRAFAVLR</sequence>
<dbReference type="HOGENOM" id="CLU_041245_0_0_2"/>
<dbReference type="NCBIfam" id="NF004885">
    <property type="entry name" value="PRK06246.1"/>
    <property type="match status" value="1"/>
</dbReference>
<dbReference type="Pfam" id="PF05681">
    <property type="entry name" value="Fumerase"/>
    <property type="match status" value="1"/>
</dbReference>
<evidence type="ECO:0000256" key="5">
    <source>
        <dbReference type="ARBA" id="ARBA00023014"/>
    </source>
</evidence>
<gene>
    <name evidence="8" type="ordered locus">Arcpr_0531</name>
</gene>
<protein>
    <submittedName>
        <fullName evidence="8">Hydro-lyase, Fe-S type, tartrate/fumarate subfamily, alpha subunit</fullName>
    </submittedName>
</protein>
<evidence type="ECO:0000256" key="6">
    <source>
        <dbReference type="ARBA" id="ARBA00023239"/>
    </source>
</evidence>
<keyword evidence="6" id="KW-0456">Lyase</keyword>
<dbReference type="STRING" id="572546.Arcpr_0531"/>
<keyword evidence="5" id="KW-0411">Iron-sulfur</keyword>
<dbReference type="NCBIfam" id="TIGR00722">
    <property type="entry name" value="ttdA_fumA_fumB"/>
    <property type="match status" value="1"/>
</dbReference>
<evidence type="ECO:0000256" key="2">
    <source>
        <dbReference type="ARBA" id="ARBA00022485"/>
    </source>
</evidence>
<name>D2RH22_ARCPA</name>
<reference evidence="8 9" key="1">
    <citation type="journal article" date="2010" name="Stand. Genomic Sci.">
        <title>Complete genome sequence of Archaeoglobus profundus type strain (AV18).</title>
        <authorList>
            <person name="von Jan M."/>
            <person name="Lapidus A."/>
            <person name="Del Rio T.G."/>
            <person name="Copeland A."/>
            <person name="Tice H."/>
            <person name="Cheng J.F."/>
            <person name="Lucas S."/>
            <person name="Chen F."/>
            <person name="Nolan M."/>
            <person name="Goodwin L."/>
            <person name="Han C."/>
            <person name="Pitluck S."/>
            <person name="Liolios K."/>
            <person name="Ivanova N."/>
            <person name="Mavromatis K."/>
            <person name="Ovchinnikova G."/>
            <person name="Chertkov O."/>
            <person name="Pati A."/>
            <person name="Chen A."/>
            <person name="Palaniappan K."/>
            <person name="Land M."/>
            <person name="Hauser L."/>
            <person name="Chang Y.J."/>
            <person name="Jeffries C.D."/>
            <person name="Saunders E."/>
            <person name="Brettin T."/>
            <person name="Detter J.C."/>
            <person name="Chain P."/>
            <person name="Eichinger K."/>
            <person name="Huber H."/>
            <person name="Spring S."/>
            <person name="Rohde M."/>
            <person name="Goker M."/>
            <person name="Wirth R."/>
            <person name="Woyke T."/>
            <person name="Bristow J."/>
            <person name="Eisen J.A."/>
            <person name="Markowitz V."/>
            <person name="Hugenholtz P."/>
            <person name="Kyrpides N.C."/>
            <person name="Klenk H.P."/>
        </authorList>
    </citation>
    <scope>NUCLEOTIDE SEQUENCE [LARGE SCALE GENOMIC DNA]</scope>
    <source>
        <strain evidence="9">DSM 5631 / JCM 9629 / NBRC 100127 / Av18</strain>
    </source>
</reference>
<dbReference type="InterPro" id="IPR004646">
    <property type="entry name" value="Fe-S_hydro-lyase_TtdA-typ_cat"/>
</dbReference>
<dbReference type="Proteomes" id="UP000001901">
    <property type="component" value="Chromosome"/>
</dbReference>
<dbReference type="GeneID" id="8739190"/>
<dbReference type="PaxDb" id="572546-Arcpr_0531"/>
<dbReference type="OrthoDB" id="371925at2157"/>
<dbReference type="EMBL" id="CP001857">
    <property type="protein sequence ID" value="ADB57597.1"/>
    <property type="molecule type" value="Genomic_DNA"/>
</dbReference>